<keyword evidence="3" id="KW-1185">Reference proteome</keyword>
<feature type="chain" id="PRO_5022956984" description="Entry exclusion lipoprotein TrbK" evidence="1">
    <location>
        <begin position="28"/>
        <end position="96"/>
    </location>
</feature>
<evidence type="ECO:0000313" key="2">
    <source>
        <dbReference type="EMBL" id="TWX65997.1"/>
    </source>
</evidence>
<proteinExistence type="predicted"/>
<gene>
    <name evidence="2" type="ORF">ESZ36_17015</name>
</gene>
<sequence>MKSSFGSISIKIILLCAVFLVTSCASVGNESDDINECRELAYSNHNDSLNNDDDAIFSQCKAKKDVLRADASKKETTFIWVEFFLDLFVPSNSPNK</sequence>
<keyword evidence="1" id="KW-0732">Signal</keyword>
<evidence type="ECO:0000313" key="3">
    <source>
        <dbReference type="Proteomes" id="UP000321822"/>
    </source>
</evidence>
<dbReference type="PROSITE" id="PS51257">
    <property type="entry name" value="PROKAR_LIPOPROTEIN"/>
    <property type="match status" value="1"/>
</dbReference>
<dbReference type="RefSeq" id="WP_146790064.1">
    <property type="nucleotide sequence ID" value="NZ_VOLT01000009.1"/>
</dbReference>
<evidence type="ECO:0008006" key="4">
    <source>
        <dbReference type="Google" id="ProtNLM"/>
    </source>
</evidence>
<evidence type="ECO:0000256" key="1">
    <source>
        <dbReference type="SAM" id="SignalP"/>
    </source>
</evidence>
<name>A0A5C6QBH4_9GAMM</name>
<reference evidence="2 3" key="1">
    <citation type="submission" date="2019-07" db="EMBL/GenBank/DDBJ databases">
        <title>Genomes of sea-ice associated Colwellia species.</title>
        <authorList>
            <person name="Bowman J.P."/>
        </authorList>
    </citation>
    <scope>NUCLEOTIDE SEQUENCE [LARGE SCALE GENOMIC DNA]</scope>
    <source>
        <strain evidence="2 3">ACAM 459</strain>
    </source>
</reference>
<accession>A0A5C6QBH4</accession>
<comment type="caution">
    <text evidence="2">The sequence shown here is derived from an EMBL/GenBank/DDBJ whole genome shotgun (WGS) entry which is preliminary data.</text>
</comment>
<dbReference type="Proteomes" id="UP000321822">
    <property type="component" value="Unassembled WGS sequence"/>
</dbReference>
<dbReference type="OrthoDB" id="9855460at2"/>
<protein>
    <recommendedName>
        <fullName evidence="4">Entry exclusion lipoprotein TrbK</fullName>
    </recommendedName>
</protein>
<feature type="signal peptide" evidence="1">
    <location>
        <begin position="1"/>
        <end position="27"/>
    </location>
</feature>
<dbReference type="AlphaFoldDB" id="A0A5C6QBH4"/>
<organism evidence="2 3">
    <name type="scientific">Colwellia demingiae</name>
    <dbReference type="NCBI Taxonomy" id="89401"/>
    <lineage>
        <taxon>Bacteria</taxon>
        <taxon>Pseudomonadati</taxon>
        <taxon>Pseudomonadota</taxon>
        <taxon>Gammaproteobacteria</taxon>
        <taxon>Alteromonadales</taxon>
        <taxon>Colwelliaceae</taxon>
        <taxon>Colwellia</taxon>
    </lineage>
</organism>
<dbReference type="EMBL" id="VOLT01000009">
    <property type="protein sequence ID" value="TWX65997.1"/>
    <property type="molecule type" value="Genomic_DNA"/>
</dbReference>